<comment type="subcellular location">
    <subcellularLocation>
        <location evidence="1">Cell membrane</location>
        <topology evidence="1">Multi-pass membrane protein</topology>
    </subcellularLocation>
</comment>
<keyword evidence="5 6" id="KW-0472">Membrane</keyword>
<proteinExistence type="predicted"/>
<dbReference type="GO" id="GO:0005886">
    <property type="term" value="C:plasma membrane"/>
    <property type="evidence" value="ECO:0007669"/>
    <property type="project" value="UniProtKB-SubCell"/>
</dbReference>
<reference evidence="8 9" key="1">
    <citation type="submission" date="2018-03" db="EMBL/GenBank/DDBJ databases">
        <title>Novel Streptomyces sp. from soil.</title>
        <authorList>
            <person name="Tan G.Y.A."/>
            <person name="Lee Z.Y."/>
        </authorList>
    </citation>
    <scope>NUCLEOTIDE SEQUENCE [LARGE SCALE GENOMIC DNA]</scope>
    <source>
        <strain evidence="8 9">ST5x</strain>
    </source>
</reference>
<evidence type="ECO:0000259" key="7">
    <source>
        <dbReference type="Pfam" id="PF02687"/>
    </source>
</evidence>
<dbReference type="Pfam" id="PF02687">
    <property type="entry name" value="FtsX"/>
    <property type="match status" value="1"/>
</dbReference>
<keyword evidence="2" id="KW-1003">Cell membrane</keyword>
<gene>
    <name evidence="8" type="ORF">C6N75_28750</name>
</gene>
<organism evidence="8 9">
    <name type="scientific">Streptomyces solincola</name>
    <dbReference type="NCBI Taxonomy" id="2100817"/>
    <lineage>
        <taxon>Bacteria</taxon>
        <taxon>Bacillati</taxon>
        <taxon>Actinomycetota</taxon>
        <taxon>Actinomycetes</taxon>
        <taxon>Kitasatosporales</taxon>
        <taxon>Streptomycetaceae</taxon>
        <taxon>Streptomyces</taxon>
    </lineage>
</organism>
<evidence type="ECO:0000313" key="9">
    <source>
        <dbReference type="Proteomes" id="UP000239322"/>
    </source>
</evidence>
<comment type="caution">
    <text evidence="8">The sequence shown here is derived from an EMBL/GenBank/DDBJ whole genome shotgun (WGS) entry which is preliminary data.</text>
</comment>
<dbReference type="Proteomes" id="UP000239322">
    <property type="component" value="Unassembled WGS sequence"/>
</dbReference>
<dbReference type="AlphaFoldDB" id="A0A2S9PN70"/>
<evidence type="ECO:0000256" key="5">
    <source>
        <dbReference type="ARBA" id="ARBA00023136"/>
    </source>
</evidence>
<evidence type="ECO:0000256" key="6">
    <source>
        <dbReference type="SAM" id="Phobius"/>
    </source>
</evidence>
<keyword evidence="4 6" id="KW-1133">Transmembrane helix</keyword>
<evidence type="ECO:0000256" key="3">
    <source>
        <dbReference type="ARBA" id="ARBA00022692"/>
    </source>
</evidence>
<dbReference type="EMBL" id="PVLV01000651">
    <property type="protein sequence ID" value="PRH75850.1"/>
    <property type="molecule type" value="Genomic_DNA"/>
</dbReference>
<protein>
    <recommendedName>
        <fullName evidence="7">ABC3 transporter permease C-terminal domain-containing protein</fullName>
    </recommendedName>
</protein>
<sequence>MPPGRAASVAGTLRDRPDVDPAEVLVRDEVAAKLAGDPLGAAPRTALRAAAAAAALLAAVGYAVGVVGAARARRTELAALRALGASRWTLARHTALDQGVLIGVAVLTGLGLGAAVTRAVVPLLVLDDRGAAPVPAAVVALPVAEALLLAAAVAVAPLVAAVALTVRRTRTAELLRRGGETT</sequence>
<evidence type="ECO:0000313" key="8">
    <source>
        <dbReference type="EMBL" id="PRH75850.1"/>
    </source>
</evidence>
<evidence type="ECO:0000256" key="1">
    <source>
        <dbReference type="ARBA" id="ARBA00004651"/>
    </source>
</evidence>
<dbReference type="InterPro" id="IPR003838">
    <property type="entry name" value="ABC3_permease_C"/>
</dbReference>
<name>A0A2S9PN70_9ACTN</name>
<accession>A0A2S9PN70</accession>
<feature type="domain" description="ABC3 transporter permease C-terminal" evidence="7">
    <location>
        <begin position="50"/>
        <end position="166"/>
    </location>
</feature>
<evidence type="ECO:0000256" key="2">
    <source>
        <dbReference type="ARBA" id="ARBA00022475"/>
    </source>
</evidence>
<feature type="transmembrane region" description="Helical" evidence="6">
    <location>
        <begin position="100"/>
        <end position="126"/>
    </location>
</feature>
<feature type="transmembrane region" description="Helical" evidence="6">
    <location>
        <begin position="49"/>
        <end position="70"/>
    </location>
</feature>
<keyword evidence="3 6" id="KW-0812">Transmembrane</keyword>
<evidence type="ECO:0000256" key="4">
    <source>
        <dbReference type="ARBA" id="ARBA00022989"/>
    </source>
</evidence>
<keyword evidence="9" id="KW-1185">Reference proteome</keyword>
<feature type="transmembrane region" description="Helical" evidence="6">
    <location>
        <begin position="146"/>
        <end position="166"/>
    </location>
</feature>